<dbReference type="PANTHER" id="PTHR21225">
    <property type="entry name" value="PHOSPHO-2-DEHYDRO-3-DEOXYHEPTONATE ALDOLASE DAHP SYNTHETASE"/>
    <property type="match status" value="1"/>
</dbReference>
<dbReference type="SUPFAM" id="SSF51569">
    <property type="entry name" value="Aldolase"/>
    <property type="match status" value="1"/>
</dbReference>
<evidence type="ECO:0000256" key="6">
    <source>
        <dbReference type="ARBA" id="ARBA00023141"/>
    </source>
</evidence>
<dbReference type="NCBIfam" id="TIGR00034">
    <property type="entry name" value="aroFGH"/>
    <property type="match status" value="1"/>
</dbReference>
<dbReference type="eggNOG" id="COG0722">
    <property type="taxonomic scope" value="Bacteria"/>
</dbReference>
<dbReference type="EC" id="2.5.1.54" evidence="8"/>
<dbReference type="GO" id="GO:0005737">
    <property type="term" value="C:cytoplasm"/>
    <property type="evidence" value="ECO:0007669"/>
    <property type="project" value="TreeGrafter"/>
</dbReference>
<comment type="similarity">
    <text evidence="3 8">Belongs to the class-I DAHP synthase family.</text>
</comment>
<evidence type="ECO:0000256" key="1">
    <source>
        <dbReference type="ARBA" id="ARBA00003726"/>
    </source>
</evidence>
<dbReference type="GO" id="GO:0008652">
    <property type="term" value="P:amino acid biosynthetic process"/>
    <property type="evidence" value="ECO:0007669"/>
    <property type="project" value="UniProtKB-KW"/>
</dbReference>
<dbReference type="HOGENOM" id="CLU_030903_0_1_6"/>
<evidence type="ECO:0000256" key="3">
    <source>
        <dbReference type="ARBA" id="ARBA00007985"/>
    </source>
</evidence>
<dbReference type="UniPathway" id="UPA00053">
    <property type="reaction ID" value="UER00084"/>
</dbReference>
<reference evidence="10" key="1">
    <citation type="journal article" date="2009" name="Environ. Microbiol.">
        <title>Dynamics of genome evolution in facultative symbionts of aphids.</title>
        <authorList>
            <person name="Degnan P.H."/>
            <person name="Leonardo T.E."/>
            <person name="Cass B.N."/>
            <person name="Hurwitz B."/>
            <person name="Stern D."/>
            <person name="Gibbs R.A."/>
            <person name="Richards S."/>
            <person name="Moran N.A."/>
        </authorList>
    </citation>
    <scope>NUCLEOTIDE SEQUENCE [LARGE SCALE GENOMIC DNA]</scope>
    <source>
        <strain evidence="10">LSR1</strain>
    </source>
</reference>
<keyword evidence="6 8" id="KW-0057">Aromatic amino acid biosynthesis</keyword>
<comment type="function">
    <text evidence="1 8">Stereospecific condensation of phosphoenolpyruvate (PEP) and D-erythrose-4-phosphate (E4P) giving rise to 3-deoxy-D-arabino-heptulosonate-7-phosphate (DAHP).</text>
</comment>
<gene>
    <name evidence="10" type="primary">aroH</name>
    <name evidence="10" type="ORF">REG_0663</name>
</gene>
<dbReference type="RefSeq" id="WP_006704506.1">
    <property type="nucleotide sequence ID" value="NZ_CAWLGB010000002.1"/>
</dbReference>
<dbReference type="InterPro" id="IPR006218">
    <property type="entry name" value="DAHP1/KDSA"/>
</dbReference>
<sequence>MSKEDERQTARIDSLITPQQLTTELPTSDAITDNVTTSRNRIKKILTGEERRLLVVIGPCSIHDPQSAFDYATRLSVLRNQYQDRLEIVMRTYFEKPRTVVGWKGMIFDPQLDGSYNVNQGLRSARDLLIKINELGLPTATEFLDMFTGQYIVDLISWGAIGARTTESQTHRKMASSLPCPIGFKNGTDGNVDIAIDAVRAARNRHVLLSPDHRGQMAIYQTSGNQSGHIILRGGQKPNYYPTDISAACQKLRKCQLSPYLMVDVSHGNCENDYCNQLKVAKNIGHQIRSCHSGRSAIVGVMVESFIKEGAQEITAGKTLTYGQSITDPCLNWEDSEKLLAELADAVNTNF</sequence>
<dbReference type="Pfam" id="PF00793">
    <property type="entry name" value="DAHP_synth_1"/>
    <property type="match status" value="1"/>
</dbReference>
<dbReference type="PIRSF" id="PIRSF001361">
    <property type="entry name" value="DAHP_synthase"/>
    <property type="match status" value="1"/>
</dbReference>
<evidence type="ECO:0000256" key="2">
    <source>
        <dbReference type="ARBA" id="ARBA00004688"/>
    </source>
</evidence>
<keyword evidence="5 8" id="KW-0808">Transferase</keyword>
<proteinExistence type="inferred from homology"/>
<evidence type="ECO:0000313" key="11">
    <source>
        <dbReference type="Proteomes" id="UP000005726"/>
    </source>
</evidence>
<dbReference type="GO" id="GO:0003849">
    <property type="term" value="F:3-deoxy-7-phosphoheptulonate synthase activity"/>
    <property type="evidence" value="ECO:0007669"/>
    <property type="project" value="UniProtKB-EC"/>
</dbReference>
<dbReference type="AlphaFoldDB" id="E0WRV4"/>
<keyword evidence="11" id="KW-1185">Reference proteome</keyword>
<dbReference type="FunFam" id="3.20.20.70:FF:000005">
    <property type="entry name" value="Phospho-2-dehydro-3-deoxyheptonate aldolase"/>
    <property type="match status" value="1"/>
</dbReference>
<dbReference type="EMBL" id="GL379590">
    <property type="protein sequence ID" value="EFL92088.1"/>
    <property type="molecule type" value="Genomic_DNA"/>
</dbReference>
<feature type="domain" description="DAHP synthetase I/KDSA" evidence="9">
    <location>
        <begin position="41"/>
        <end position="340"/>
    </location>
</feature>
<protein>
    <recommendedName>
        <fullName evidence="8">Phospho-2-dehydro-3-deoxyheptonate aldolase</fullName>
        <ecNumber evidence="8">2.5.1.54</ecNumber>
    </recommendedName>
</protein>
<keyword evidence="4 8" id="KW-0028">Amino-acid biosynthesis</keyword>
<dbReference type="NCBIfam" id="NF009395">
    <property type="entry name" value="PRK12755.1"/>
    <property type="match status" value="1"/>
</dbReference>
<dbReference type="InterPro" id="IPR013785">
    <property type="entry name" value="Aldolase_TIM"/>
</dbReference>
<evidence type="ECO:0000259" key="9">
    <source>
        <dbReference type="Pfam" id="PF00793"/>
    </source>
</evidence>
<organism evidence="10 11">
    <name type="scientific">Candidatus Regiella insecticola LSR1</name>
    <dbReference type="NCBI Taxonomy" id="663321"/>
    <lineage>
        <taxon>Bacteria</taxon>
        <taxon>Pseudomonadati</taxon>
        <taxon>Pseudomonadota</taxon>
        <taxon>Gammaproteobacteria</taxon>
        <taxon>Enterobacterales</taxon>
        <taxon>Enterobacteriaceae</taxon>
        <taxon>aphid secondary symbionts</taxon>
        <taxon>Candidatus Regiella</taxon>
    </lineage>
</organism>
<dbReference type="Gene3D" id="3.20.20.70">
    <property type="entry name" value="Aldolase class I"/>
    <property type="match status" value="1"/>
</dbReference>
<evidence type="ECO:0000256" key="8">
    <source>
        <dbReference type="PIRNR" id="PIRNR001361"/>
    </source>
</evidence>
<evidence type="ECO:0000256" key="5">
    <source>
        <dbReference type="ARBA" id="ARBA00022679"/>
    </source>
</evidence>
<dbReference type="PANTHER" id="PTHR21225:SF6">
    <property type="entry name" value="PHOSPHO-2-DEHYDRO-3-DEOXYHEPTONATE ALDOLASE, TRP-SENSITIVE"/>
    <property type="match status" value="1"/>
</dbReference>
<dbReference type="GO" id="GO:0042802">
    <property type="term" value="F:identical protein binding"/>
    <property type="evidence" value="ECO:0007669"/>
    <property type="project" value="UniProtKB-ARBA"/>
</dbReference>
<comment type="catalytic activity">
    <reaction evidence="7 8">
        <text>D-erythrose 4-phosphate + phosphoenolpyruvate + H2O = 7-phospho-2-dehydro-3-deoxy-D-arabino-heptonate + phosphate</text>
        <dbReference type="Rhea" id="RHEA:14717"/>
        <dbReference type="ChEBI" id="CHEBI:15377"/>
        <dbReference type="ChEBI" id="CHEBI:16897"/>
        <dbReference type="ChEBI" id="CHEBI:43474"/>
        <dbReference type="ChEBI" id="CHEBI:58394"/>
        <dbReference type="ChEBI" id="CHEBI:58702"/>
        <dbReference type="EC" id="2.5.1.54"/>
    </reaction>
</comment>
<accession>E0WRV4</accession>
<evidence type="ECO:0000256" key="7">
    <source>
        <dbReference type="ARBA" id="ARBA00047508"/>
    </source>
</evidence>
<dbReference type="InterPro" id="IPR006219">
    <property type="entry name" value="DAHP_synth_1"/>
</dbReference>
<dbReference type="GO" id="GO:0009073">
    <property type="term" value="P:aromatic amino acid family biosynthetic process"/>
    <property type="evidence" value="ECO:0007669"/>
    <property type="project" value="UniProtKB-KW"/>
</dbReference>
<dbReference type="STRING" id="663321.REG_0663"/>
<evidence type="ECO:0000313" key="10">
    <source>
        <dbReference type="EMBL" id="EFL92088.1"/>
    </source>
</evidence>
<dbReference type="NCBIfam" id="NF009396">
    <property type="entry name" value="PRK12756.1"/>
    <property type="match status" value="1"/>
</dbReference>
<name>E0WRV4_9ENTR</name>
<dbReference type="Proteomes" id="UP000005726">
    <property type="component" value="Unassembled WGS sequence"/>
</dbReference>
<dbReference type="GO" id="GO:0009423">
    <property type="term" value="P:chorismate biosynthetic process"/>
    <property type="evidence" value="ECO:0007669"/>
    <property type="project" value="UniProtKB-UniPathway"/>
</dbReference>
<evidence type="ECO:0000256" key="4">
    <source>
        <dbReference type="ARBA" id="ARBA00022605"/>
    </source>
</evidence>
<comment type="pathway">
    <text evidence="2 8">Metabolic intermediate biosynthesis; chorismate biosynthesis; chorismate from D-erythrose 4-phosphate and phosphoenolpyruvate: step 1/7.</text>
</comment>